<evidence type="ECO:0000313" key="2">
    <source>
        <dbReference type="Proteomes" id="UP000054908"/>
    </source>
</evidence>
<evidence type="ECO:0000313" key="1">
    <source>
        <dbReference type="EMBL" id="KTD27079.1"/>
    </source>
</evidence>
<name>A0A0W0W3P7_9GAMM</name>
<protein>
    <submittedName>
        <fullName evidence="1">Uncharacterized protein</fullName>
    </submittedName>
</protein>
<dbReference type="AlphaFoldDB" id="A0A0W0W3P7"/>
<accession>A0A0W0W3P7</accession>
<dbReference type="Proteomes" id="UP000054908">
    <property type="component" value="Unassembled WGS sequence"/>
</dbReference>
<dbReference type="EMBL" id="LNYL01000033">
    <property type="protein sequence ID" value="KTD27079.1"/>
    <property type="molecule type" value="Genomic_DNA"/>
</dbReference>
<dbReference type="RefSeq" id="WP_058452105.1">
    <property type="nucleotide sequence ID" value="NZ_CAAAIB010000009.1"/>
</dbReference>
<gene>
    <name evidence="1" type="ORF">Lmac_1327</name>
</gene>
<comment type="caution">
    <text evidence="1">The sequence shown here is derived from an EMBL/GenBank/DDBJ whole genome shotgun (WGS) entry which is preliminary data.</text>
</comment>
<sequence length="274" mass="31264">MPINLTKHSKIWIHPKGLLPEKIINRLIFQREVRPKDCLTFFVNQACVEEADAKIALLQEYGIKIKIIEDCLEEKVDDEFLISFAKKVMHRVLETQKVRDTVYATDVLRLMKVVQREGLYSDNDVLFLNFNETSHLLKKYLFGCHTHGMPDIHIFGIDLNYCDDFYRELIAKIKEMCGDPPYPDEDVCAIPGLAFIPDSINLIAYGHLAFPATSENIISGKDNSHDDGEQLLHATGEDRLLEEAKSALKEGHVKKIPLSHLIEDAGNDDFPRMS</sequence>
<dbReference type="OrthoDB" id="5643986at2"/>
<proteinExistence type="predicted"/>
<reference evidence="1 2" key="1">
    <citation type="submission" date="2015-11" db="EMBL/GenBank/DDBJ databases">
        <title>Genomic analysis of 38 Legionella species identifies large and diverse effector repertoires.</title>
        <authorList>
            <person name="Burstein D."/>
            <person name="Amaro F."/>
            <person name="Zusman T."/>
            <person name="Lifshitz Z."/>
            <person name="Cohen O."/>
            <person name="Gilbert J.A."/>
            <person name="Pupko T."/>
            <person name="Shuman H.A."/>
            <person name="Segal G."/>
        </authorList>
    </citation>
    <scope>NUCLEOTIDE SEQUENCE [LARGE SCALE GENOMIC DNA]</scope>
    <source>
        <strain evidence="1 2">PX-1-G2-E2</strain>
    </source>
</reference>
<dbReference type="PATRIC" id="fig|466.6.peg.1404"/>
<keyword evidence="2" id="KW-1185">Reference proteome</keyword>
<dbReference type="STRING" id="466.Lmac_1327"/>
<organism evidence="1 2">
    <name type="scientific">Legionella maceachernii</name>
    <dbReference type="NCBI Taxonomy" id="466"/>
    <lineage>
        <taxon>Bacteria</taxon>
        <taxon>Pseudomonadati</taxon>
        <taxon>Pseudomonadota</taxon>
        <taxon>Gammaproteobacteria</taxon>
        <taxon>Legionellales</taxon>
        <taxon>Legionellaceae</taxon>
        <taxon>Legionella</taxon>
    </lineage>
</organism>